<evidence type="ECO:0000313" key="3">
    <source>
        <dbReference type="RefSeq" id="XP_003746219.1"/>
    </source>
</evidence>
<evidence type="ECO:0000259" key="1">
    <source>
        <dbReference type="Pfam" id="PF22766"/>
    </source>
</evidence>
<name>A0AAJ6QWK8_9ACAR</name>
<dbReference type="Gene3D" id="1.10.357.150">
    <property type="match status" value="1"/>
</dbReference>
<feature type="domain" description="ZW10 C-terminal helical" evidence="1">
    <location>
        <begin position="482"/>
        <end position="606"/>
    </location>
</feature>
<dbReference type="InterPro" id="IPR046362">
    <property type="entry name" value="Zw10/DSL1_C_sf"/>
</dbReference>
<dbReference type="GeneID" id="100904239"/>
<proteinExistence type="predicted"/>
<organism evidence="2 3">
    <name type="scientific">Galendromus occidentalis</name>
    <name type="common">western predatory mite</name>
    <dbReference type="NCBI Taxonomy" id="34638"/>
    <lineage>
        <taxon>Eukaryota</taxon>
        <taxon>Metazoa</taxon>
        <taxon>Ecdysozoa</taxon>
        <taxon>Arthropoda</taxon>
        <taxon>Chelicerata</taxon>
        <taxon>Arachnida</taxon>
        <taxon>Acari</taxon>
        <taxon>Parasitiformes</taxon>
        <taxon>Mesostigmata</taxon>
        <taxon>Gamasina</taxon>
        <taxon>Phytoseioidea</taxon>
        <taxon>Phytoseiidae</taxon>
        <taxon>Typhlodrominae</taxon>
        <taxon>Galendromus</taxon>
    </lineage>
</organism>
<sequence>MSAAPVVMTSTEDEKTDEFGISEKIFFKEGSRIQDAEVLLASLEEYITRRFDPKPTGFMSKGLFQLKLDELRSKIDVLESSSQDPDFLWICEKITLLINLCRNLEGAVRSKSERVSAGEGVGACNDTDHLLDCLRLEMRQRGEETAILKPVTRRLTKIKAHYLSELTGDWRQQVRWQKSEFPRTRKLTISSEAGKTFALLNGLRNSSTLTTELLECFVENIVRPVVNDQCLITCSENTSLVQLEVIMVEKAEEAKVNPLENLQTVYTFISKTILPLFSLQENSREIAAMLNLLGQRAREENPEAIDDLATNIHSNLPQTANLLTGYATEAEGSKEALQIVSEMEEMMLTALEPTEEAEISHIPNNLMRVYVVSSWVPSLADSILRLKHESVLLPVFSCLLRHLSACEAEALCSPFKVAVFLNNCFYLANRCSLHCSVATNSIIMLKEKGTSVFLRFINEHRMNEISMSSPVSSSLKLFLAYMSSLQEMEAFWKRSLPFENYSKAMGLLFNSLSTSLESYIFQQKFLTENEVVHLKSLLLRAISMADAWQRGNENTLHVSAARASNLLQLMQMTPEDISLSWKSQSGSLRTIFTADQVSSLAKARFTLEEFDKLHAVLF</sequence>
<dbReference type="AlphaFoldDB" id="A0AAJ6QWK8"/>
<evidence type="ECO:0000313" key="2">
    <source>
        <dbReference type="Proteomes" id="UP000694867"/>
    </source>
</evidence>
<gene>
    <name evidence="3" type="primary">LOC100904239</name>
</gene>
<reference evidence="3" key="1">
    <citation type="submission" date="2025-08" db="UniProtKB">
        <authorList>
            <consortium name="RefSeq"/>
        </authorList>
    </citation>
    <scope>IDENTIFICATION</scope>
</reference>
<protein>
    <submittedName>
        <fullName evidence="3">Uncharacterized protein LOC100904239</fullName>
    </submittedName>
</protein>
<accession>A0AAJ6QWK8</accession>
<dbReference type="KEGG" id="goe:100904239"/>
<dbReference type="RefSeq" id="XP_003746219.1">
    <property type="nucleotide sequence ID" value="XM_003746171.3"/>
</dbReference>
<dbReference type="Proteomes" id="UP000694867">
    <property type="component" value="Unplaced"/>
</dbReference>
<dbReference type="Pfam" id="PF22766">
    <property type="entry name" value="ZW10_C2"/>
    <property type="match status" value="1"/>
</dbReference>
<keyword evidence="2" id="KW-1185">Reference proteome</keyword>
<dbReference type="InterPro" id="IPR055148">
    <property type="entry name" value="ZW10_C_2"/>
</dbReference>